<sequence length="439" mass="48731">MAPELYIPSCIREPAHPFHPPPLGKPLRIQIEGPLVSVKKLLPDTPWHVSYILTSFPQIAGPLLAKLTFEKIYGHPVRPDVEGDLVVRDEYLGWVREVRPRNEIDYYGVTFDHLVPADDPNPEVLQININEMDDDEGAYANKGGLGGHGVRAQAGVVRGADGACVDDDVDGHLHRREEVAVRSSNTDVLISWRLLGLDPNDIAFNLYRTTSNDNRVKLNTAALRGGTNFVDRSADLTRENTYMIRPVVDGQEGAVGGTFALHADNAVEPVVRVTIRKGDPIKFVWVGDLDGDEGYDYILDRQTSPQLLEAYASNGTFLWQVNIPTDYISDGPLAARFGVGYLDGRQPSLVAYMKNRKDDGDFNLLMSAWSFSGTALKMQWKWRRESRDAPDGHSTRIIDVDGDGRDEVHESGFTLHGDGQLRYSLGPQGVVHGDRFHIA</sequence>
<dbReference type="InterPro" id="IPR049366">
    <property type="entry name" value="RGL11_C"/>
</dbReference>
<gene>
    <name evidence="3" type="ORF">BJF96_g10164</name>
</gene>
<dbReference type="Pfam" id="PF21348">
    <property type="entry name" value="RGL11_C"/>
    <property type="match status" value="1"/>
</dbReference>
<feature type="domain" description="Rhamnogalacturonan lyase family 11 C-terminal" evidence="2">
    <location>
        <begin position="338"/>
        <end position="438"/>
    </location>
</feature>
<evidence type="ECO:0008006" key="5">
    <source>
        <dbReference type="Google" id="ProtNLM"/>
    </source>
</evidence>
<dbReference type="Pfam" id="PF18370">
    <property type="entry name" value="RGI_lyase"/>
    <property type="match status" value="1"/>
</dbReference>
<evidence type="ECO:0000259" key="1">
    <source>
        <dbReference type="Pfam" id="PF18370"/>
    </source>
</evidence>
<dbReference type="AlphaFoldDB" id="A0AA45AHC4"/>
<protein>
    <recommendedName>
        <fullName evidence="5">Rhamnogalacturonan I lyase beta-sheet domain-containing protein</fullName>
    </recommendedName>
</protein>
<evidence type="ECO:0000259" key="2">
    <source>
        <dbReference type="Pfam" id="PF21348"/>
    </source>
</evidence>
<dbReference type="PANTHER" id="PTHR43118:SF1">
    <property type="entry name" value="RHAMNOGALACTURONAN LYASE (EUROFUNG)"/>
    <property type="match status" value="1"/>
</dbReference>
<reference evidence="3 4" key="1">
    <citation type="submission" date="2017-12" db="EMBL/GenBank/DDBJ databases">
        <title>Comparative genomics yields insights into virulence evolution of Verticillium dahliae.</title>
        <authorList>
            <person name="Fan R."/>
            <person name="Armitage A.D."/>
            <person name="Cascant-Lopez E."/>
            <person name="Sobczyk M."/>
            <person name="Cockerton H.M."/>
            <person name="Harrison R.J."/>
        </authorList>
    </citation>
    <scope>NUCLEOTIDE SEQUENCE [LARGE SCALE GENOMIC DNA]</scope>
    <source>
        <strain evidence="3 4">12008</strain>
    </source>
</reference>
<dbReference type="InterPro" id="IPR013783">
    <property type="entry name" value="Ig-like_fold"/>
</dbReference>
<evidence type="ECO:0000313" key="4">
    <source>
        <dbReference type="Proteomes" id="UP000236305"/>
    </source>
</evidence>
<dbReference type="EMBL" id="MPSH01000063">
    <property type="protein sequence ID" value="PNH26508.1"/>
    <property type="molecule type" value="Genomic_DNA"/>
</dbReference>
<evidence type="ECO:0000313" key="3">
    <source>
        <dbReference type="EMBL" id="PNH26508.1"/>
    </source>
</evidence>
<dbReference type="Gene3D" id="2.60.40.10">
    <property type="entry name" value="Immunoglobulins"/>
    <property type="match status" value="1"/>
</dbReference>
<accession>A0AA45AHC4</accession>
<comment type="caution">
    <text evidence="3">The sequence shown here is derived from an EMBL/GenBank/DDBJ whole genome shotgun (WGS) entry which is preliminary data.</text>
</comment>
<dbReference type="InterPro" id="IPR034641">
    <property type="entry name" value="RGL11"/>
</dbReference>
<name>A0AA45AHC4_VERDA</name>
<dbReference type="Proteomes" id="UP000236305">
    <property type="component" value="Unassembled WGS sequence"/>
</dbReference>
<dbReference type="InterPro" id="IPR041624">
    <property type="entry name" value="RGI_lyase"/>
</dbReference>
<feature type="domain" description="Rhamnogalacturonan I lyase beta-sheet" evidence="1">
    <location>
        <begin position="176"/>
        <end position="254"/>
    </location>
</feature>
<proteinExistence type="predicted"/>
<dbReference type="PANTHER" id="PTHR43118">
    <property type="entry name" value="RHAMNOGALACTURONAN LYASE (EUROFUNG)"/>
    <property type="match status" value="1"/>
</dbReference>
<organism evidence="3 4">
    <name type="scientific">Verticillium dahliae</name>
    <name type="common">Verticillium wilt</name>
    <dbReference type="NCBI Taxonomy" id="27337"/>
    <lineage>
        <taxon>Eukaryota</taxon>
        <taxon>Fungi</taxon>
        <taxon>Dikarya</taxon>
        <taxon>Ascomycota</taxon>
        <taxon>Pezizomycotina</taxon>
        <taxon>Sordariomycetes</taxon>
        <taxon>Hypocreomycetidae</taxon>
        <taxon>Glomerellales</taxon>
        <taxon>Plectosphaerellaceae</taxon>
        <taxon>Verticillium</taxon>
    </lineage>
</organism>